<dbReference type="EMBL" id="HBUF01248193">
    <property type="protein sequence ID" value="CAG6679154.1"/>
    <property type="molecule type" value="Transcribed_RNA"/>
</dbReference>
<accession>A0A8D8T3R7</accession>
<sequence length="306" mass="34336">MKVCLETVLNVSLNDKQWDWTEAMETWIIETQEIPTNPSVQKEWGEILMKKKIGRELTFVRDEDNARLKPIQTKESCAWLNALPCKNVGTLLDDNTLRICMGLRLGCDICQPFTCPCGERIDSKGLHPLCCQKSSGRFFRHSEVNNIIKRALATIDVPSILEPTGMAREDGKRPDGATIIPWSCGQVLIWDFTCVDTFAKSYVKQTRCTPGAAAEQASVRKINKYKNLTSTGMHFLPFATETMGTWCGKAKEWTRDVGKKLATKSGNYRAKDFLTQNISLAVQRGNAASILGALPSDKNMDEIFYL</sequence>
<protein>
    <submittedName>
        <fullName evidence="1">Uncharacterized protein</fullName>
    </submittedName>
</protein>
<name>A0A8D8T3R7_9HEMI</name>
<dbReference type="EMBL" id="HBUF01248194">
    <property type="protein sequence ID" value="CAG6679155.1"/>
    <property type="molecule type" value="Transcribed_RNA"/>
</dbReference>
<organism evidence="1">
    <name type="scientific">Cacopsylla melanoneura</name>
    <dbReference type="NCBI Taxonomy" id="428564"/>
    <lineage>
        <taxon>Eukaryota</taxon>
        <taxon>Metazoa</taxon>
        <taxon>Ecdysozoa</taxon>
        <taxon>Arthropoda</taxon>
        <taxon>Hexapoda</taxon>
        <taxon>Insecta</taxon>
        <taxon>Pterygota</taxon>
        <taxon>Neoptera</taxon>
        <taxon>Paraneoptera</taxon>
        <taxon>Hemiptera</taxon>
        <taxon>Sternorrhyncha</taxon>
        <taxon>Psylloidea</taxon>
        <taxon>Psyllidae</taxon>
        <taxon>Psyllinae</taxon>
        <taxon>Cacopsylla</taxon>
    </lineage>
</organism>
<dbReference type="EMBL" id="HBUF01248192">
    <property type="protein sequence ID" value="CAG6679153.1"/>
    <property type="molecule type" value="Transcribed_RNA"/>
</dbReference>
<evidence type="ECO:0000313" key="1">
    <source>
        <dbReference type="EMBL" id="CAG6679155.1"/>
    </source>
</evidence>
<proteinExistence type="predicted"/>
<dbReference type="AlphaFoldDB" id="A0A8D8T3R7"/>
<reference evidence="1" key="1">
    <citation type="submission" date="2021-05" db="EMBL/GenBank/DDBJ databases">
        <authorList>
            <person name="Alioto T."/>
            <person name="Alioto T."/>
            <person name="Gomez Garrido J."/>
        </authorList>
    </citation>
    <scope>NUCLEOTIDE SEQUENCE</scope>
</reference>